<keyword evidence="3" id="KW-0238">DNA-binding</keyword>
<dbReference type="InterPro" id="IPR036390">
    <property type="entry name" value="WH_DNA-bd_sf"/>
</dbReference>
<dbReference type="OrthoDB" id="3252676at2"/>
<evidence type="ECO:0000259" key="5">
    <source>
        <dbReference type="PROSITE" id="PS50931"/>
    </source>
</evidence>
<evidence type="ECO:0000313" key="6">
    <source>
        <dbReference type="EMBL" id="ARU54978.1"/>
    </source>
</evidence>
<dbReference type="PANTHER" id="PTHR30579">
    <property type="entry name" value="TRANSCRIPTIONAL REGULATOR"/>
    <property type="match status" value="1"/>
</dbReference>
<evidence type="ECO:0000313" key="7">
    <source>
        <dbReference type="Proteomes" id="UP000196027"/>
    </source>
</evidence>
<dbReference type="AlphaFoldDB" id="A0A1Y0I398"/>
<evidence type="ECO:0000256" key="4">
    <source>
        <dbReference type="ARBA" id="ARBA00023163"/>
    </source>
</evidence>
<dbReference type="PANTHER" id="PTHR30579:SF2">
    <property type="entry name" value="HTH-TYPE TRANSCRIPTIONAL REGULATOR ARGP"/>
    <property type="match status" value="1"/>
</dbReference>
<keyword evidence="7" id="KW-1185">Reference proteome</keyword>
<dbReference type="InterPro" id="IPR050176">
    <property type="entry name" value="LTTR"/>
</dbReference>
<reference evidence="6 7" key="1">
    <citation type="submission" date="2017-05" db="EMBL/GenBank/DDBJ databases">
        <title>Genomic insights into alkan degradation activity of Oleiphilus messinensis.</title>
        <authorList>
            <person name="Kozyavkin S.A."/>
            <person name="Slesarev A.I."/>
            <person name="Golyshin P.N."/>
            <person name="Korzhenkov A."/>
            <person name="Golyshina O.N."/>
            <person name="Toshchakov S.V."/>
        </authorList>
    </citation>
    <scope>NUCLEOTIDE SEQUENCE [LARGE SCALE GENOMIC DNA]</scope>
    <source>
        <strain evidence="6 7">ME102</strain>
    </source>
</reference>
<dbReference type="PRINTS" id="PR00039">
    <property type="entry name" value="HTHLYSR"/>
</dbReference>
<dbReference type="Proteomes" id="UP000196027">
    <property type="component" value="Chromosome"/>
</dbReference>
<protein>
    <submittedName>
        <fullName evidence="6">Chromosome replication initiation inhibitor</fullName>
    </submittedName>
</protein>
<dbReference type="Gene3D" id="3.40.190.290">
    <property type="match status" value="1"/>
</dbReference>
<dbReference type="SUPFAM" id="SSF46785">
    <property type="entry name" value="Winged helix' DNA-binding domain"/>
    <property type="match status" value="1"/>
</dbReference>
<keyword evidence="4" id="KW-0804">Transcription</keyword>
<name>A0A1Y0I398_9GAMM</name>
<dbReference type="NCBIfam" id="TIGR03298">
    <property type="entry name" value="argP"/>
    <property type="match status" value="1"/>
</dbReference>
<gene>
    <name evidence="6" type="primary">argP</name>
    <name evidence="6" type="ORF">OLMES_0891</name>
</gene>
<dbReference type="InterPro" id="IPR017685">
    <property type="entry name" value="ArgP"/>
</dbReference>
<comment type="similarity">
    <text evidence="1">Belongs to the LysR transcriptional regulatory family.</text>
</comment>
<accession>A0A1Y0I398</accession>
<dbReference type="PROSITE" id="PS50931">
    <property type="entry name" value="HTH_LYSR"/>
    <property type="match status" value="1"/>
</dbReference>
<dbReference type="KEGG" id="ome:OLMES_0891"/>
<organism evidence="6 7">
    <name type="scientific">Oleiphilus messinensis</name>
    <dbReference type="NCBI Taxonomy" id="141451"/>
    <lineage>
        <taxon>Bacteria</taxon>
        <taxon>Pseudomonadati</taxon>
        <taxon>Pseudomonadota</taxon>
        <taxon>Gammaproteobacteria</taxon>
        <taxon>Oceanospirillales</taxon>
        <taxon>Oleiphilaceae</taxon>
        <taxon>Oleiphilus</taxon>
    </lineage>
</organism>
<sequence>MINYQKLETLARVFEEQSFEKAAERLHITQSAVSQRIQQLERSLGHVLLIRTTPLQLTEQGQLVIKTYRQISMLESDLQQALGGKEQQSATQSIAIGSNADSLATWLLDALDPILRNENIVVDIKVDDQDRTHELLRKGDVIGCISASNEAILGCNCFPLGIMTYRCLVSPEFKQRYFKNGVSADTIRKAPCVEFNHKDDLERRYLSTFFDLPLNMPCHRIPSTESFLSFVARGHAWGLIPDIQSKPERERGELVELLPGCHFDIPLYWHIWNLKTRLNRLLTDALLREAKHGL</sequence>
<dbReference type="Pfam" id="PF00126">
    <property type="entry name" value="HTH_1"/>
    <property type="match status" value="1"/>
</dbReference>
<keyword evidence="2" id="KW-0805">Transcription regulation</keyword>
<dbReference type="Pfam" id="PF03466">
    <property type="entry name" value="LysR_substrate"/>
    <property type="match status" value="1"/>
</dbReference>
<feature type="domain" description="HTH lysR-type" evidence="5">
    <location>
        <begin position="2"/>
        <end position="58"/>
    </location>
</feature>
<proteinExistence type="inferred from homology"/>
<dbReference type="InterPro" id="IPR036388">
    <property type="entry name" value="WH-like_DNA-bd_sf"/>
</dbReference>
<dbReference type="GO" id="GO:0003677">
    <property type="term" value="F:DNA binding"/>
    <property type="evidence" value="ECO:0007669"/>
    <property type="project" value="UniProtKB-KW"/>
</dbReference>
<evidence type="ECO:0000256" key="1">
    <source>
        <dbReference type="ARBA" id="ARBA00009437"/>
    </source>
</evidence>
<dbReference type="FunFam" id="1.10.10.10:FF:000001">
    <property type="entry name" value="LysR family transcriptional regulator"/>
    <property type="match status" value="1"/>
</dbReference>
<dbReference type="InterPro" id="IPR005119">
    <property type="entry name" value="LysR_subst-bd"/>
</dbReference>
<dbReference type="InterPro" id="IPR000847">
    <property type="entry name" value="LysR_HTH_N"/>
</dbReference>
<dbReference type="RefSeq" id="WP_087460128.1">
    <property type="nucleotide sequence ID" value="NZ_CP021425.1"/>
</dbReference>
<dbReference type="GO" id="GO:0003700">
    <property type="term" value="F:DNA-binding transcription factor activity"/>
    <property type="evidence" value="ECO:0007669"/>
    <property type="project" value="InterPro"/>
</dbReference>
<dbReference type="EMBL" id="CP021425">
    <property type="protein sequence ID" value="ARU54978.1"/>
    <property type="molecule type" value="Genomic_DNA"/>
</dbReference>
<dbReference type="NCBIfam" id="NF009888">
    <property type="entry name" value="PRK13348.1"/>
    <property type="match status" value="1"/>
</dbReference>
<dbReference type="NCBIfam" id="NF002964">
    <property type="entry name" value="PRK03635.1"/>
    <property type="match status" value="1"/>
</dbReference>
<dbReference type="SUPFAM" id="SSF53850">
    <property type="entry name" value="Periplasmic binding protein-like II"/>
    <property type="match status" value="1"/>
</dbReference>
<dbReference type="Gene3D" id="1.10.10.10">
    <property type="entry name" value="Winged helix-like DNA-binding domain superfamily/Winged helix DNA-binding domain"/>
    <property type="match status" value="1"/>
</dbReference>
<evidence type="ECO:0000256" key="3">
    <source>
        <dbReference type="ARBA" id="ARBA00023125"/>
    </source>
</evidence>
<evidence type="ECO:0000256" key="2">
    <source>
        <dbReference type="ARBA" id="ARBA00023015"/>
    </source>
</evidence>